<evidence type="ECO:0000313" key="3">
    <source>
        <dbReference type="Proteomes" id="UP000029590"/>
    </source>
</evidence>
<sequence>MTDAPECRKAWRKMLFWLIVVTGLGVTLVPMLRNQSPLGGLFLTFAMIAGGGLIAHAAPRTSPLLGLLLLPVWFVGGAIAAPFIFANALGDWRLIRRQRNNGVWK</sequence>
<reference evidence="2 3" key="1">
    <citation type="submission" date="2014-04" db="EMBL/GenBank/DDBJ databases">
        <authorList>
            <person name="Bishop-Lilly K.A."/>
            <person name="Broomall S.M."/>
            <person name="Chain P.S."/>
            <person name="Chertkov O."/>
            <person name="Coyne S.R."/>
            <person name="Daligault H.E."/>
            <person name="Davenport K.W."/>
            <person name="Erkkila T."/>
            <person name="Frey K.G."/>
            <person name="Gibbons H.S."/>
            <person name="Gu W."/>
            <person name="Jaissle J."/>
            <person name="Johnson S.L."/>
            <person name="Koroleva G.I."/>
            <person name="Ladner J.T."/>
            <person name="Lo C.-C."/>
            <person name="Minogue T.D."/>
            <person name="Munk C."/>
            <person name="Palacios G.F."/>
            <person name="Redden C.L."/>
            <person name="Rosenzweig C.N."/>
            <person name="Scholz M.B."/>
            <person name="Teshima H."/>
            <person name="Xu Y."/>
        </authorList>
    </citation>
    <scope>NUCLEOTIDE SEQUENCE [LARGE SCALE GENOMIC DNA]</scope>
    <source>
        <strain evidence="3">gladioli</strain>
    </source>
</reference>
<dbReference type="EMBL" id="JPGG01000011">
    <property type="protein sequence ID" value="KGC24006.1"/>
    <property type="molecule type" value="Genomic_DNA"/>
</dbReference>
<evidence type="ECO:0000313" key="2">
    <source>
        <dbReference type="EMBL" id="KGC24006.1"/>
    </source>
</evidence>
<accession>A0AAW3F9V2</accession>
<keyword evidence="1" id="KW-0812">Transmembrane</keyword>
<dbReference type="RefSeq" id="WP_144417597.1">
    <property type="nucleotide sequence ID" value="NZ_CP009320.1"/>
</dbReference>
<gene>
    <name evidence="2" type="ORF">DM48_8044</name>
</gene>
<proteinExistence type="predicted"/>
<comment type="caution">
    <text evidence="2">The sequence shown here is derived from an EMBL/GenBank/DDBJ whole genome shotgun (WGS) entry which is preliminary data.</text>
</comment>
<name>A0AAW3F9V2_BURGA</name>
<protein>
    <submittedName>
        <fullName evidence="2">Membrane protein</fullName>
    </submittedName>
</protein>
<feature type="transmembrane region" description="Helical" evidence="1">
    <location>
        <begin position="14"/>
        <end position="32"/>
    </location>
</feature>
<dbReference type="Proteomes" id="UP000029590">
    <property type="component" value="Unassembled WGS sequence"/>
</dbReference>
<feature type="transmembrane region" description="Helical" evidence="1">
    <location>
        <begin position="64"/>
        <end position="89"/>
    </location>
</feature>
<keyword evidence="1" id="KW-1133">Transmembrane helix</keyword>
<organism evidence="2 3">
    <name type="scientific">Burkholderia gladioli</name>
    <name type="common">Pseudomonas marginata</name>
    <name type="synonym">Phytomonas marginata</name>
    <dbReference type="NCBI Taxonomy" id="28095"/>
    <lineage>
        <taxon>Bacteria</taxon>
        <taxon>Pseudomonadati</taxon>
        <taxon>Pseudomonadota</taxon>
        <taxon>Betaproteobacteria</taxon>
        <taxon>Burkholderiales</taxon>
        <taxon>Burkholderiaceae</taxon>
        <taxon>Burkholderia</taxon>
    </lineage>
</organism>
<dbReference type="AlphaFoldDB" id="A0AAW3F9V2"/>
<feature type="transmembrane region" description="Helical" evidence="1">
    <location>
        <begin position="39"/>
        <end position="58"/>
    </location>
</feature>
<keyword evidence="1" id="KW-0472">Membrane</keyword>
<dbReference type="KEGG" id="bgo:BM43_7575"/>
<evidence type="ECO:0000256" key="1">
    <source>
        <dbReference type="SAM" id="Phobius"/>
    </source>
</evidence>